<dbReference type="AlphaFoldDB" id="A0A063Y1Z9"/>
<proteinExistence type="predicted"/>
<comment type="caution">
    <text evidence="1">The sequence shown here is derived from an EMBL/GenBank/DDBJ whole genome shotgun (WGS) entry which is preliminary data.</text>
</comment>
<keyword evidence="2" id="KW-1185">Reference proteome</keyword>
<organism evidence="1 2">
    <name type="scientific">Nitrincola lacisaponensis</name>
    <dbReference type="NCBI Taxonomy" id="267850"/>
    <lineage>
        <taxon>Bacteria</taxon>
        <taxon>Pseudomonadati</taxon>
        <taxon>Pseudomonadota</taxon>
        <taxon>Gammaproteobacteria</taxon>
        <taxon>Oceanospirillales</taxon>
        <taxon>Oceanospirillaceae</taxon>
        <taxon>Nitrincola</taxon>
    </lineage>
</organism>
<name>A0A063Y1Z9_9GAMM</name>
<reference evidence="1 2" key="1">
    <citation type="journal article" date="2005" name="Int. J. Syst. Evol. Microbiol.">
        <title>Nitrincola lacisaponensis gen. nov., sp. nov., a novel alkaliphilic bacterium isolated from an alkaline, saline lake.</title>
        <authorList>
            <person name="Dimitriu P.A."/>
            <person name="Shukla S.K."/>
            <person name="Conradt J."/>
            <person name="Marquez M.C."/>
            <person name="Ventosa A."/>
            <person name="Maglia A."/>
            <person name="Peyton B.M."/>
            <person name="Pinkart H.C."/>
            <person name="Mormile M.R."/>
        </authorList>
    </citation>
    <scope>NUCLEOTIDE SEQUENCE [LARGE SCALE GENOMIC DNA]</scope>
    <source>
        <strain evidence="1 2">4CA</strain>
    </source>
</reference>
<dbReference type="EMBL" id="JMSZ01000042">
    <property type="protein sequence ID" value="KDE38517.1"/>
    <property type="molecule type" value="Genomic_DNA"/>
</dbReference>
<dbReference type="STRING" id="267850.ADINL_2972"/>
<accession>A0A063Y1Z9</accession>
<gene>
    <name evidence="1" type="ORF">ADINL_2972</name>
</gene>
<sequence length="48" mass="5587">MVTSQYIYAFFEHRRSLFLTIVLGITISFRMQAIKATLGSFPEAFKRV</sequence>
<protein>
    <submittedName>
        <fullName evidence="1">Uncharacterized protein</fullName>
    </submittedName>
</protein>
<evidence type="ECO:0000313" key="1">
    <source>
        <dbReference type="EMBL" id="KDE38517.1"/>
    </source>
</evidence>
<dbReference type="Proteomes" id="UP000027318">
    <property type="component" value="Unassembled WGS sequence"/>
</dbReference>
<evidence type="ECO:0000313" key="2">
    <source>
        <dbReference type="Proteomes" id="UP000027318"/>
    </source>
</evidence>